<feature type="non-terminal residue" evidence="1">
    <location>
        <position position="102"/>
    </location>
</feature>
<accession>F8PFB4</accession>
<evidence type="ECO:0000313" key="1">
    <source>
        <dbReference type="EMBL" id="EGO04220.1"/>
    </source>
</evidence>
<dbReference type="AlphaFoldDB" id="F8PFB4"/>
<reference evidence="2" key="1">
    <citation type="journal article" date="2011" name="Science">
        <title>The plant cell wall-decomposing machinery underlies the functional diversity of forest fungi.</title>
        <authorList>
            <person name="Eastwood D.C."/>
            <person name="Floudas D."/>
            <person name="Binder M."/>
            <person name="Majcherczyk A."/>
            <person name="Schneider P."/>
            <person name="Aerts A."/>
            <person name="Asiegbu F.O."/>
            <person name="Baker S.E."/>
            <person name="Barry K."/>
            <person name="Bendiksby M."/>
            <person name="Blumentritt M."/>
            <person name="Coutinho P.M."/>
            <person name="Cullen D."/>
            <person name="de Vries R.P."/>
            <person name="Gathman A."/>
            <person name="Goodell B."/>
            <person name="Henrissat B."/>
            <person name="Ihrmark K."/>
            <person name="Kauserud H."/>
            <person name="Kohler A."/>
            <person name="LaButti K."/>
            <person name="Lapidus A."/>
            <person name="Lavin J.L."/>
            <person name="Lee Y.-H."/>
            <person name="Lindquist E."/>
            <person name="Lilly W."/>
            <person name="Lucas S."/>
            <person name="Morin E."/>
            <person name="Murat C."/>
            <person name="Oguiza J.A."/>
            <person name="Park J."/>
            <person name="Pisabarro A.G."/>
            <person name="Riley R."/>
            <person name="Rosling A."/>
            <person name="Salamov A."/>
            <person name="Schmidt O."/>
            <person name="Schmutz J."/>
            <person name="Skrede I."/>
            <person name="Stenlid J."/>
            <person name="Wiebenga A."/>
            <person name="Xie X."/>
            <person name="Kuees U."/>
            <person name="Hibbett D.S."/>
            <person name="Hoffmeister D."/>
            <person name="Hoegberg N."/>
            <person name="Martin F."/>
            <person name="Grigoriev I.V."/>
            <person name="Watkinson S.C."/>
        </authorList>
    </citation>
    <scope>NUCLEOTIDE SEQUENCE [LARGE SCALE GENOMIC DNA]</scope>
    <source>
        <strain evidence="2">strain S7.3</strain>
    </source>
</reference>
<sequence length="102" mass="11383">MLTRVNSCPLPERKCDQMMTAERTVNNKVDTMTWGRDEVNTTMGFDKRPGTYAVPRVPDVYDFATDCSMRVYVSVRLAKGKAVMLVIEPAPPVGMLAISRSP</sequence>
<dbReference type="EMBL" id="GL945474">
    <property type="protein sequence ID" value="EGO04220.1"/>
    <property type="molecule type" value="Genomic_DNA"/>
</dbReference>
<keyword evidence="2" id="KW-1185">Reference proteome</keyword>
<dbReference type="InParanoid" id="F8PFB4"/>
<gene>
    <name evidence="1" type="ORF">SERLA73DRAFT_128372</name>
</gene>
<evidence type="ECO:0000313" key="2">
    <source>
        <dbReference type="Proteomes" id="UP000008063"/>
    </source>
</evidence>
<organism evidence="2">
    <name type="scientific">Serpula lacrymans var. lacrymans (strain S7.3)</name>
    <name type="common">Dry rot fungus</name>
    <dbReference type="NCBI Taxonomy" id="936435"/>
    <lineage>
        <taxon>Eukaryota</taxon>
        <taxon>Fungi</taxon>
        <taxon>Dikarya</taxon>
        <taxon>Basidiomycota</taxon>
        <taxon>Agaricomycotina</taxon>
        <taxon>Agaricomycetes</taxon>
        <taxon>Agaricomycetidae</taxon>
        <taxon>Boletales</taxon>
        <taxon>Coniophorineae</taxon>
        <taxon>Serpulaceae</taxon>
        <taxon>Serpula</taxon>
    </lineage>
</organism>
<dbReference type="Proteomes" id="UP000008063">
    <property type="component" value="Unassembled WGS sequence"/>
</dbReference>
<name>F8PFB4_SERL3</name>
<dbReference type="HOGENOM" id="CLU_2518810_0_0_1"/>
<protein>
    <submittedName>
        <fullName evidence="1">Uncharacterized protein</fullName>
    </submittedName>
</protein>
<proteinExistence type="predicted"/>